<keyword evidence="6" id="KW-1185">Reference proteome</keyword>
<dbReference type="Pfam" id="PF13458">
    <property type="entry name" value="Peripla_BP_6"/>
    <property type="match status" value="1"/>
</dbReference>
<evidence type="ECO:0000256" key="2">
    <source>
        <dbReference type="ARBA" id="ARBA00022729"/>
    </source>
</evidence>
<comment type="caution">
    <text evidence="5">The sequence shown here is derived from an EMBL/GenBank/DDBJ whole genome shotgun (WGS) entry which is preliminary data.</text>
</comment>
<dbReference type="EMBL" id="JABCJJ010000002">
    <property type="protein sequence ID" value="NMR19116.1"/>
    <property type="molecule type" value="Genomic_DNA"/>
</dbReference>
<dbReference type="PANTHER" id="PTHR30483">
    <property type="entry name" value="LEUCINE-SPECIFIC-BINDING PROTEIN"/>
    <property type="match status" value="1"/>
</dbReference>
<name>A0A7Y0LWE2_CELFI</name>
<reference evidence="5 6" key="1">
    <citation type="submission" date="2020-04" db="EMBL/GenBank/DDBJ databases">
        <title>Sequencing and Assembly of C. fimi.</title>
        <authorList>
            <person name="Ramsey A.R."/>
        </authorList>
    </citation>
    <scope>NUCLEOTIDE SEQUENCE [LARGE SCALE GENOMIC DNA]</scope>
    <source>
        <strain evidence="5 6">SB</strain>
    </source>
</reference>
<gene>
    <name evidence="5" type="ORF">HIR71_02590</name>
</gene>
<dbReference type="Proteomes" id="UP000562124">
    <property type="component" value="Unassembled WGS sequence"/>
</dbReference>
<evidence type="ECO:0000256" key="1">
    <source>
        <dbReference type="ARBA" id="ARBA00010062"/>
    </source>
</evidence>
<dbReference type="RefSeq" id="WP_169323114.1">
    <property type="nucleotide sequence ID" value="NZ_JABCJJ010000002.1"/>
</dbReference>
<protein>
    <submittedName>
        <fullName evidence="5">ABC transporter substrate-binding protein</fullName>
    </submittedName>
</protein>
<keyword evidence="2 3" id="KW-0732">Signal</keyword>
<sequence length="404" mass="41539">MQVTKKRLMVAMLAAAGVLMAGCAPSTNTSPGDAPSGAASETATKDPVDVGIVYSKTGPLAAYGKAYLEGFEAGLDYATDGTGTIDGREIKVSYADDTGDADKAVSLAKDFIGQGYPIIAGSTASGIALKLAEQAEQNKILFISGPAATDAIQGVNKYTFRSGRQSLQDVATAGTFIDPAGKKVLVFAQDNAFGQGNLAAVDAVLGAKGAEVTSILVPEDATEFTPFARQAVDAAPDLIFAAWAGATSGAMWQALDQQGVFDAAPVVTGLGDRSTYGAYGPAGSKISFLSYYFPEAADNDVNTAMVEAIEAAGSQADLFSPDGFVAAQMIVRAIEKGGGEVEAMITALEGWTFQGPKGETTVRASDHAMLQPMYQARLSESGGTWTPSLIAEVAPEDVAPPEKA</sequence>
<evidence type="ECO:0000259" key="4">
    <source>
        <dbReference type="Pfam" id="PF13458"/>
    </source>
</evidence>
<evidence type="ECO:0000256" key="3">
    <source>
        <dbReference type="SAM" id="SignalP"/>
    </source>
</evidence>
<dbReference type="InterPro" id="IPR028082">
    <property type="entry name" value="Peripla_BP_I"/>
</dbReference>
<feature type="domain" description="Leucine-binding protein" evidence="4">
    <location>
        <begin position="47"/>
        <end position="381"/>
    </location>
</feature>
<dbReference type="AlphaFoldDB" id="A0A7Y0LWE2"/>
<dbReference type="PROSITE" id="PS51257">
    <property type="entry name" value="PROKAR_LIPOPROTEIN"/>
    <property type="match status" value="1"/>
</dbReference>
<dbReference type="CDD" id="cd06328">
    <property type="entry name" value="PBP1_SBP-like"/>
    <property type="match status" value="1"/>
</dbReference>
<dbReference type="SUPFAM" id="SSF53822">
    <property type="entry name" value="Periplasmic binding protein-like I"/>
    <property type="match status" value="1"/>
</dbReference>
<dbReference type="InterPro" id="IPR051010">
    <property type="entry name" value="BCAA_transport"/>
</dbReference>
<feature type="signal peptide" evidence="3">
    <location>
        <begin position="1"/>
        <end position="21"/>
    </location>
</feature>
<dbReference type="InterPro" id="IPR028081">
    <property type="entry name" value="Leu-bd"/>
</dbReference>
<organism evidence="5 6">
    <name type="scientific">Cellulomonas fimi</name>
    <dbReference type="NCBI Taxonomy" id="1708"/>
    <lineage>
        <taxon>Bacteria</taxon>
        <taxon>Bacillati</taxon>
        <taxon>Actinomycetota</taxon>
        <taxon>Actinomycetes</taxon>
        <taxon>Micrococcales</taxon>
        <taxon>Cellulomonadaceae</taxon>
        <taxon>Cellulomonas</taxon>
    </lineage>
</organism>
<evidence type="ECO:0000313" key="5">
    <source>
        <dbReference type="EMBL" id="NMR19116.1"/>
    </source>
</evidence>
<dbReference type="PANTHER" id="PTHR30483:SF6">
    <property type="entry name" value="PERIPLASMIC BINDING PROTEIN OF ABC TRANSPORTER FOR NATURAL AMINO ACIDS"/>
    <property type="match status" value="1"/>
</dbReference>
<proteinExistence type="inferred from homology"/>
<comment type="similarity">
    <text evidence="1">Belongs to the leucine-binding protein family.</text>
</comment>
<evidence type="ECO:0000313" key="6">
    <source>
        <dbReference type="Proteomes" id="UP000562124"/>
    </source>
</evidence>
<dbReference type="Gene3D" id="3.40.50.2300">
    <property type="match status" value="2"/>
</dbReference>
<feature type="chain" id="PRO_5039432440" evidence="3">
    <location>
        <begin position="22"/>
        <end position="404"/>
    </location>
</feature>
<accession>A0A7Y0LWE2</accession>